<evidence type="ECO:0000313" key="7">
    <source>
        <dbReference type="Proteomes" id="UP000002531"/>
    </source>
</evidence>
<dbReference type="EC" id="2.3.1.51" evidence="6"/>
<dbReference type="GO" id="GO:0006654">
    <property type="term" value="P:phosphatidic acid biosynthetic process"/>
    <property type="evidence" value="ECO:0007669"/>
    <property type="project" value="TreeGrafter"/>
</dbReference>
<keyword evidence="7" id="KW-1185">Reference proteome</keyword>
<keyword evidence="4" id="KW-1133">Transmembrane helix</keyword>
<dbReference type="PANTHER" id="PTHR10434:SF40">
    <property type="entry name" value="1-ACYL-SN-GLYCEROL-3-PHOSPHATE ACYLTRANSFERASE"/>
    <property type="match status" value="1"/>
</dbReference>
<dbReference type="SMART" id="SM00563">
    <property type="entry name" value="PlsC"/>
    <property type="match status" value="1"/>
</dbReference>
<dbReference type="PANTHER" id="PTHR10434">
    <property type="entry name" value="1-ACYL-SN-GLYCEROL-3-PHOSPHATE ACYLTRANSFERASE"/>
    <property type="match status" value="1"/>
</dbReference>
<feature type="transmembrane region" description="Helical" evidence="4">
    <location>
        <begin position="13"/>
        <end position="32"/>
    </location>
</feature>
<keyword evidence="4" id="KW-0812">Transmembrane</keyword>
<dbReference type="CDD" id="cd07989">
    <property type="entry name" value="LPLAT_AGPAT-like"/>
    <property type="match status" value="1"/>
</dbReference>
<sequence length="259" mass="29060">MISIFLRSLVFNILFYVTMAIWMVAALPTFLMPRAVLVRMAKAWGRWNIWLMRVICGTRVKILGTGKIPKGPLIFASKHQSTWETFALFSLIDQPVFILKRELTWIPFFGWYLLKTGMIGIDRKAGLRSLKMLVRMTREQVRLGRQLVIFPEGTRRPIGAPPSYKSGVAMIYAEGGVPCVPVALNSGLCWPRRTFLRYPGTITVEFLDPLPQGLRRDEFMSRLTASIEGATASLVEAGRREQARLSGRVKDAGAGGGRA</sequence>
<evidence type="ECO:0000256" key="1">
    <source>
        <dbReference type="ARBA" id="ARBA00005189"/>
    </source>
</evidence>
<evidence type="ECO:0000256" key="4">
    <source>
        <dbReference type="SAM" id="Phobius"/>
    </source>
</evidence>
<keyword evidence="4" id="KW-0472">Membrane</keyword>
<dbReference type="AlphaFoldDB" id="Q3SV45"/>
<dbReference type="Pfam" id="PF01553">
    <property type="entry name" value="Acyltransferase"/>
    <property type="match status" value="1"/>
</dbReference>
<organism evidence="6 7">
    <name type="scientific">Nitrobacter winogradskyi (strain ATCC 25391 / DSM 10237 / CIP 104748 / NCIMB 11846 / Nb-255)</name>
    <dbReference type="NCBI Taxonomy" id="323098"/>
    <lineage>
        <taxon>Bacteria</taxon>
        <taxon>Pseudomonadati</taxon>
        <taxon>Pseudomonadota</taxon>
        <taxon>Alphaproteobacteria</taxon>
        <taxon>Hyphomicrobiales</taxon>
        <taxon>Nitrobacteraceae</taxon>
        <taxon>Nitrobacter</taxon>
    </lineage>
</organism>
<evidence type="ECO:0000256" key="2">
    <source>
        <dbReference type="ARBA" id="ARBA00022679"/>
    </source>
</evidence>
<protein>
    <submittedName>
        <fullName evidence="6">Phospholipid/glycerol acyltransferase</fullName>
        <ecNumber evidence="6">2.3.1.51</ecNumber>
    </submittedName>
</protein>
<evidence type="ECO:0000259" key="5">
    <source>
        <dbReference type="SMART" id="SM00563"/>
    </source>
</evidence>
<gene>
    <name evidence="6" type="ordered locus">Nwi_0579</name>
</gene>
<dbReference type="EMBL" id="CP000115">
    <property type="protein sequence ID" value="ABA03846.1"/>
    <property type="molecule type" value="Genomic_DNA"/>
</dbReference>
<dbReference type="STRING" id="323098.Nwi_0579"/>
<dbReference type="SUPFAM" id="SSF69593">
    <property type="entry name" value="Glycerol-3-phosphate (1)-acyltransferase"/>
    <property type="match status" value="1"/>
</dbReference>
<feature type="domain" description="Phospholipid/glycerol acyltransferase" evidence="5">
    <location>
        <begin position="73"/>
        <end position="187"/>
    </location>
</feature>
<proteinExistence type="predicted"/>
<reference evidence="6 7" key="1">
    <citation type="journal article" date="2006" name="Appl. Environ. Microbiol.">
        <title>Genome sequence of the chemolithoautotrophic nitrite-oxidizing bacterium Nitrobacter winogradskyi Nb-255.</title>
        <authorList>
            <person name="Starkenburg S.R."/>
            <person name="Chain P.S."/>
            <person name="Sayavedra-Soto L.A."/>
            <person name="Hauser L."/>
            <person name="Land M.L."/>
            <person name="Larimer F.W."/>
            <person name="Malfatti S.A."/>
            <person name="Klotz M.G."/>
            <person name="Bottomley P.J."/>
            <person name="Arp D.J."/>
            <person name="Hickey W.J."/>
        </authorList>
    </citation>
    <scope>NUCLEOTIDE SEQUENCE [LARGE SCALE GENOMIC DNA]</scope>
    <source>
        <strain evidence="7">ATCC 25391 / DSM 10237 / CIP 104748 / NCIMB 11846 / Nb-255</strain>
    </source>
</reference>
<keyword evidence="3 6" id="KW-0012">Acyltransferase</keyword>
<evidence type="ECO:0000313" key="6">
    <source>
        <dbReference type="EMBL" id="ABA03846.1"/>
    </source>
</evidence>
<dbReference type="HOGENOM" id="CLU_027938_5_1_5"/>
<dbReference type="eggNOG" id="COG0204">
    <property type="taxonomic scope" value="Bacteria"/>
</dbReference>
<dbReference type="OrthoDB" id="5290997at2"/>
<dbReference type="InterPro" id="IPR002123">
    <property type="entry name" value="Plipid/glycerol_acylTrfase"/>
</dbReference>
<accession>Q3SV45</accession>
<evidence type="ECO:0000256" key="3">
    <source>
        <dbReference type="ARBA" id="ARBA00023315"/>
    </source>
</evidence>
<dbReference type="RefSeq" id="WP_011313907.1">
    <property type="nucleotide sequence ID" value="NC_007406.1"/>
</dbReference>
<keyword evidence="2 6" id="KW-0808">Transferase</keyword>
<comment type="pathway">
    <text evidence="1">Lipid metabolism.</text>
</comment>
<dbReference type="GO" id="GO:0003841">
    <property type="term" value="F:1-acylglycerol-3-phosphate O-acyltransferase activity"/>
    <property type="evidence" value="ECO:0007669"/>
    <property type="project" value="UniProtKB-EC"/>
</dbReference>
<dbReference type="KEGG" id="nwi:Nwi_0579"/>
<name>Q3SV45_NITWN</name>
<dbReference type="Proteomes" id="UP000002531">
    <property type="component" value="Chromosome"/>
</dbReference>